<dbReference type="InterPro" id="IPR011335">
    <property type="entry name" value="Restrct_endonuc-II-like"/>
</dbReference>
<name>A0A5C5E8K3_9LACT</name>
<feature type="domain" description="DNA mismatch repair MutH/Type II restriction enzyme Sau3AI" evidence="4">
    <location>
        <begin position="70"/>
        <end position="173"/>
    </location>
</feature>
<proteinExistence type="predicted"/>
<accession>A0A5C5E8K3</accession>
<dbReference type="SUPFAM" id="SSF52980">
    <property type="entry name" value="Restriction endonuclease-like"/>
    <property type="match status" value="2"/>
</dbReference>
<evidence type="ECO:0000313" key="5">
    <source>
        <dbReference type="EMBL" id="TNV68911.1"/>
    </source>
</evidence>
<evidence type="ECO:0000256" key="1">
    <source>
        <dbReference type="ARBA" id="ARBA00022722"/>
    </source>
</evidence>
<keyword evidence="1" id="KW-0540">Nuclease</keyword>
<evidence type="ECO:0000256" key="2">
    <source>
        <dbReference type="ARBA" id="ARBA00022759"/>
    </source>
</evidence>
<keyword evidence="6" id="KW-1185">Reference proteome</keyword>
<sequence>MKDASIFYDDSNPSSIEHYAKQAIGKTFLDILEDYFREKPEELIEKINYYNNPRSKGSLGNLIEKYYFYYEPNSISEPDFPKAKVELKVTPYEKLNKKGGYKAGERLVIGMIPRDTPIEPSLAGSHLFDKINLILIILYQRIKGNERITHTIDYAKLFSILGCKEDLLIIEDDYKKIAEKIMDGRAHELSESDTLYLGACTKGATAEKSTRPQYYNSEIPAKRRAFCLKQGFMTYIINTYIFEDINTYEPIIKNAEELIGTDFESLVTTKINSFIGRSENSLASQFLIDDGPKKKKAKGAFSQLAFRMLGVKSNNAEEFVKGNVIVKTIRLEENNTIREDMSFPTFVIKEFIEEDWEDSLVREYFSQNKFLFMIFKNENGRYVFKGCQFWNMPTFDLEGIGYQEWKISQDTFKNGIEFYFQGNKIANNLPNGSKSNIFFVRGHAHQTAHLINGVKYGKGQSQLQTYADSLPNGDMMTNQCFWLTKKYVLSQLDTKFKS</sequence>
<organism evidence="5 6">
    <name type="scientific">Trichococcus shcherbakoviae subsp. psychrophilus</name>
    <dbReference type="NCBI Taxonomy" id="2585775"/>
    <lineage>
        <taxon>Bacteria</taxon>
        <taxon>Bacillati</taxon>
        <taxon>Bacillota</taxon>
        <taxon>Bacilli</taxon>
        <taxon>Lactobacillales</taxon>
        <taxon>Carnobacteriaceae</taxon>
        <taxon>Trichococcus</taxon>
    </lineage>
</organism>
<dbReference type="InterPro" id="IPR037057">
    <property type="entry name" value="DNA_rep_MutH/T2_RE_sf"/>
</dbReference>
<protein>
    <submittedName>
        <fullName evidence="5">Restriction endonuclease</fullName>
    </submittedName>
</protein>
<dbReference type="RefSeq" id="WP_140185671.1">
    <property type="nucleotide sequence ID" value="NZ_VENO01000002.1"/>
</dbReference>
<dbReference type="CDD" id="cd22356">
    <property type="entry name" value="Sau3AI_N-like"/>
    <property type="match status" value="1"/>
</dbReference>
<dbReference type="GO" id="GO:0003677">
    <property type="term" value="F:DNA binding"/>
    <property type="evidence" value="ECO:0007669"/>
    <property type="project" value="InterPro"/>
</dbReference>
<dbReference type="Proteomes" id="UP000313395">
    <property type="component" value="Unassembled WGS sequence"/>
</dbReference>
<dbReference type="SMART" id="SM00927">
    <property type="entry name" value="MutH"/>
    <property type="match status" value="1"/>
</dbReference>
<reference evidence="5 6" key="1">
    <citation type="submission" date="2019-06" db="EMBL/GenBank/DDBJ databases">
        <title>Description Trichococcus psychrophilus sp. nov., isolated from a cold spring, by genomic and phenotypic analyses.</title>
        <authorList>
            <person name="Zakharyuk A."/>
        </authorList>
    </citation>
    <scope>NUCLEOTIDE SEQUENCE [LARGE SCALE GENOMIC DNA]</scope>
    <source>
        <strain evidence="5 6">SKBG</strain>
    </source>
</reference>
<keyword evidence="3" id="KW-0378">Hydrolase</keyword>
<dbReference type="EMBL" id="VENO01000002">
    <property type="protein sequence ID" value="TNV68911.1"/>
    <property type="molecule type" value="Genomic_DNA"/>
</dbReference>
<evidence type="ECO:0000259" key="4">
    <source>
        <dbReference type="SMART" id="SM00927"/>
    </source>
</evidence>
<dbReference type="InterPro" id="IPR011337">
    <property type="entry name" value="DNA_rep_MutH/RE_typeII_Sau3AI"/>
</dbReference>
<dbReference type="NCBIfam" id="NF040973">
    <property type="entry name" value="restrict_Sau3AI"/>
    <property type="match status" value="1"/>
</dbReference>
<evidence type="ECO:0000256" key="3">
    <source>
        <dbReference type="ARBA" id="ARBA00022801"/>
    </source>
</evidence>
<dbReference type="Gene3D" id="3.40.600.10">
    <property type="entry name" value="DNA mismatch repair MutH/Restriction endonuclease, type II"/>
    <property type="match status" value="2"/>
</dbReference>
<comment type="caution">
    <text evidence="5">The sequence shown here is derived from an EMBL/GenBank/DDBJ whole genome shotgun (WGS) entry which is preliminary data.</text>
</comment>
<dbReference type="AlphaFoldDB" id="A0A5C5E8K3"/>
<evidence type="ECO:0000313" key="6">
    <source>
        <dbReference type="Proteomes" id="UP000313395"/>
    </source>
</evidence>
<dbReference type="CDD" id="cd22355">
    <property type="entry name" value="Sau3AI_C"/>
    <property type="match status" value="1"/>
</dbReference>
<dbReference type="GO" id="GO:0016787">
    <property type="term" value="F:hydrolase activity"/>
    <property type="evidence" value="ECO:0007669"/>
    <property type="project" value="UniProtKB-KW"/>
</dbReference>
<dbReference type="GO" id="GO:0004519">
    <property type="term" value="F:endonuclease activity"/>
    <property type="evidence" value="ECO:0007669"/>
    <property type="project" value="UniProtKB-KW"/>
</dbReference>
<keyword evidence="2 5" id="KW-0255">Endonuclease</keyword>
<dbReference type="Pfam" id="PF02976">
    <property type="entry name" value="MutH"/>
    <property type="match status" value="1"/>
</dbReference>
<gene>
    <name evidence="5" type="ORF">FHK04_05145</name>
</gene>